<keyword evidence="5" id="KW-0812">Transmembrane</keyword>
<evidence type="ECO:0000256" key="5">
    <source>
        <dbReference type="SAM" id="Phobius"/>
    </source>
</evidence>
<keyword evidence="5" id="KW-1133">Transmembrane helix</keyword>
<dbReference type="EMBL" id="QBIY01012543">
    <property type="protein sequence ID" value="RXN24361.1"/>
    <property type="molecule type" value="Genomic_DNA"/>
</dbReference>
<dbReference type="InterPro" id="IPR037055">
    <property type="entry name" value="MHC_I-like_Ag-recog_sf"/>
</dbReference>
<dbReference type="PRINTS" id="PR01638">
    <property type="entry name" value="MHCCLASSI"/>
</dbReference>
<keyword evidence="5" id="KW-0472">Membrane</keyword>
<feature type="transmembrane region" description="Helical" evidence="5">
    <location>
        <begin position="509"/>
        <end position="533"/>
    </location>
</feature>
<evidence type="ECO:0000256" key="4">
    <source>
        <dbReference type="SAM" id="MobiDB-lite"/>
    </source>
</evidence>
<feature type="transmembrane region" description="Helical" evidence="5">
    <location>
        <begin position="721"/>
        <end position="745"/>
    </location>
</feature>
<feature type="region of interest" description="Disordered" evidence="4">
    <location>
        <begin position="778"/>
        <end position="812"/>
    </location>
</feature>
<dbReference type="InterPro" id="IPR050208">
    <property type="entry name" value="MHC_class-I_related"/>
</dbReference>
<dbReference type="InterPro" id="IPR011161">
    <property type="entry name" value="MHC_I-like_Ag-recog"/>
</dbReference>
<comment type="caution">
    <text evidence="7">The sequence shown here is derived from an EMBL/GenBank/DDBJ whole genome shotgun (WGS) entry which is preliminary data.</text>
</comment>
<dbReference type="Gene3D" id="3.30.500.10">
    <property type="entry name" value="MHC class I-like antigen recognition-like"/>
    <property type="match status" value="3"/>
</dbReference>
<accession>A0A498MV32</accession>
<dbReference type="GO" id="GO:0005615">
    <property type="term" value="C:extracellular space"/>
    <property type="evidence" value="ECO:0007669"/>
    <property type="project" value="TreeGrafter"/>
</dbReference>
<dbReference type="Proteomes" id="UP000290572">
    <property type="component" value="Unassembled WGS sequence"/>
</dbReference>
<dbReference type="GO" id="GO:0009897">
    <property type="term" value="C:external side of plasma membrane"/>
    <property type="evidence" value="ECO:0007669"/>
    <property type="project" value="TreeGrafter"/>
</dbReference>
<keyword evidence="2" id="KW-0393">Immunoglobulin domain</keyword>
<dbReference type="PANTHER" id="PTHR16675">
    <property type="entry name" value="MHC CLASS I-RELATED"/>
    <property type="match status" value="1"/>
</dbReference>
<evidence type="ECO:0000313" key="7">
    <source>
        <dbReference type="EMBL" id="RXN24361.1"/>
    </source>
</evidence>
<evidence type="ECO:0000313" key="8">
    <source>
        <dbReference type="Proteomes" id="UP000290572"/>
    </source>
</evidence>
<protein>
    <submittedName>
        <fullName evidence="7">MHC class I antigen</fullName>
    </submittedName>
</protein>
<dbReference type="PANTHER" id="PTHR16675:SF237">
    <property type="entry name" value="MHC CLASS I ANTIGEN TRANSCRIPT VARIANT 1-RELATED"/>
    <property type="match status" value="1"/>
</dbReference>
<dbReference type="GO" id="GO:0006955">
    <property type="term" value="P:immune response"/>
    <property type="evidence" value="ECO:0007669"/>
    <property type="project" value="TreeGrafter"/>
</dbReference>
<dbReference type="FunFam" id="3.30.500.10:FF:000001">
    <property type="entry name" value="H-2 class I histocompatibility antigen, alpha chain"/>
    <property type="match status" value="2"/>
</dbReference>
<evidence type="ECO:0000259" key="6">
    <source>
        <dbReference type="PROSITE" id="PS50835"/>
    </source>
</evidence>
<dbReference type="InterPro" id="IPR013783">
    <property type="entry name" value="Ig-like_fold"/>
</dbReference>
<keyword evidence="8" id="KW-1185">Reference proteome</keyword>
<evidence type="ECO:0000256" key="1">
    <source>
        <dbReference type="ARBA" id="ARBA00023180"/>
    </source>
</evidence>
<dbReference type="SUPFAM" id="SSF54452">
    <property type="entry name" value="MHC antigen-recognition domain"/>
    <property type="match status" value="3"/>
</dbReference>
<dbReference type="Gene3D" id="2.60.40.10">
    <property type="entry name" value="Immunoglobulins"/>
    <property type="match status" value="2"/>
</dbReference>
<comment type="similarity">
    <text evidence="3">Belongs to the MHC class I family.</text>
</comment>
<dbReference type="PROSITE" id="PS00290">
    <property type="entry name" value="IG_MHC"/>
    <property type="match status" value="2"/>
</dbReference>
<name>A0A498MV32_LABRO</name>
<dbReference type="AlphaFoldDB" id="A0A498MV32"/>
<proteinExistence type="inferred from homology"/>
<dbReference type="PROSITE" id="PS50835">
    <property type="entry name" value="IG_LIKE"/>
    <property type="match status" value="2"/>
</dbReference>
<dbReference type="Pfam" id="PF07654">
    <property type="entry name" value="C1-set"/>
    <property type="match status" value="2"/>
</dbReference>
<evidence type="ECO:0000256" key="2">
    <source>
        <dbReference type="ARBA" id="ARBA00023319"/>
    </source>
</evidence>
<dbReference type="InterPro" id="IPR036179">
    <property type="entry name" value="Ig-like_dom_sf"/>
</dbReference>
<gene>
    <name evidence="7" type="ORF">ROHU_036607</name>
</gene>
<dbReference type="InterPro" id="IPR003597">
    <property type="entry name" value="Ig_C1-set"/>
</dbReference>
<dbReference type="STRING" id="84645.A0A498MV32"/>
<dbReference type="InterPro" id="IPR001039">
    <property type="entry name" value="MHC_I_a_a1/a2"/>
</dbReference>
<sequence>MSCRRTSLDIMNHMTRKHSLKYYYAGVTGDIDLPEFTAVGLVDDEQFMYFDSNIKKAVPETEWIRQNEGADYWNRETQNMITQHQTFKNNIQIAKDQLNQSAGVHTVQETYGCEWDDQTGETNAFRQFGYDGEDFLFLDFKELRFISPTLQGFPTSQKLNNDRGFLETDKHYFSAQCIQWLKKYVEYGKSGLEKTESPVPNGIIVGAAAVVLLIVIGVIGCLVYQKKKDFKHFKTIHSWKAYYTGITGLREFPEFVALNLIDDQLMGYFDSKTNRFKSQFEWMEENLGKDYDDRQTNTLQGHTANFKNNIKIAMERFNQTQGVHTYQEMYGCEWDDETEEINGFDEDGYDGGDYTTLDYKESRYISPVPQGLRAAEQWNRDGSLQRRKHYLTTICIEWLKKYLQYGKSSFGKTGVYAAEVFLLSSHVSCYRIYPSGVTISWMKNDQEHHEDVEVGELLPNEDGTFQKMSTLRVTPDEWKKNKYNCVVEHQGKTKIANEIMTNEKDSVPIGIIIGAVAAVVLLIVIGVAGYMMYQKKKGFKPVNGVHTVQRMYGCEWDDQTGATNGFRQEGFDGEDFLFLDLQEMRWISPVQQGIPTVQKWNNNRAHLEARKHYFSSQCIESLKKYVKYGKSSLEKTISCHATGFYPSGVTITWMRNDQEHYEDVVVGELLPNEDGTFQKTSTITVTPDEWKNSKYSCVVEHQGTIKTASEIRTNPGAPDPFGLIFGVIAVAILLVIIAFVGFMVYRQQRVSNCSCPLSQSTVERTITKTPQHFTTSSCTTKINIGEQEKPDDGNSSSSSLTAQDSAKDDREN</sequence>
<dbReference type="InterPro" id="IPR003006">
    <property type="entry name" value="Ig/MHC_CS"/>
</dbReference>
<dbReference type="InterPro" id="IPR007110">
    <property type="entry name" value="Ig-like_dom"/>
</dbReference>
<dbReference type="InterPro" id="IPR011162">
    <property type="entry name" value="MHC_I/II-like_Ag-recog"/>
</dbReference>
<feature type="transmembrane region" description="Helical" evidence="5">
    <location>
        <begin position="203"/>
        <end position="224"/>
    </location>
</feature>
<keyword evidence="1" id="KW-0325">Glycoprotein</keyword>
<dbReference type="Pfam" id="PF00129">
    <property type="entry name" value="MHC_I"/>
    <property type="match status" value="2"/>
</dbReference>
<feature type="domain" description="Ig-like" evidence="6">
    <location>
        <begin position="427"/>
        <end position="501"/>
    </location>
</feature>
<reference evidence="7 8" key="1">
    <citation type="submission" date="2018-03" db="EMBL/GenBank/DDBJ databases">
        <title>Draft genome sequence of Rohu Carp (Labeo rohita).</title>
        <authorList>
            <person name="Das P."/>
            <person name="Kushwaha B."/>
            <person name="Joshi C.G."/>
            <person name="Kumar D."/>
            <person name="Nagpure N.S."/>
            <person name="Sahoo L."/>
            <person name="Das S.P."/>
            <person name="Bit A."/>
            <person name="Patnaik S."/>
            <person name="Meher P.K."/>
            <person name="Jayasankar P."/>
            <person name="Koringa P.G."/>
            <person name="Patel N.V."/>
            <person name="Hinsu A.T."/>
            <person name="Kumar R."/>
            <person name="Pandey M."/>
            <person name="Agarwal S."/>
            <person name="Srivastava S."/>
            <person name="Singh M."/>
            <person name="Iquebal M.A."/>
            <person name="Jaiswal S."/>
            <person name="Angadi U.B."/>
            <person name="Kumar N."/>
            <person name="Raza M."/>
            <person name="Shah T.M."/>
            <person name="Rai A."/>
            <person name="Jena J.K."/>
        </authorList>
    </citation>
    <scope>NUCLEOTIDE SEQUENCE [LARGE SCALE GENOMIC DNA]</scope>
    <source>
        <strain evidence="7">DASCIFA01</strain>
        <tissue evidence="7">Testis</tissue>
    </source>
</reference>
<evidence type="ECO:0000256" key="3">
    <source>
        <dbReference type="RuleBase" id="RU004439"/>
    </source>
</evidence>
<dbReference type="SMART" id="SM00407">
    <property type="entry name" value="IGc1"/>
    <property type="match status" value="2"/>
</dbReference>
<dbReference type="CDD" id="cd07698">
    <property type="entry name" value="IgC1_MHC_I_alpha3"/>
    <property type="match status" value="1"/>
</dbReference>
<feature type="domain" description="Ig-like" evidence="6">
    <location>
        <begin position="595"/>
        <end position="714"/>
    </location>
</feature>
<dbReference type="SUPFAM" id="SSF48726">
    <property type="entry name" value="Immunoglobulin"/>
    <property type="match status" value="2"/>
</dbReference>
<organism evidence="7 8">
    <name type="scientific">Labeo rohita</name>
    <name type="common">Indian major carp</name>
    <name type="synonym">Cyprinus rohita</name>
    <dbReference type="NCBI Taxonomy" id="84645"/>
    <lineage>
        <taxon>Eukaryota</taxon>
        <taxon>Metazoa</taxon>
        <taxon>Chordata</taxon>
        <taxon>Craniata</taxon>
        <taxon>Vertebrata</taxon>
        <taxon>Euteleostomi</taxon>
        <taxon>Actinopterygii</taxon>
        <taxon>Neopterygii</taxon>
        <taxon>Teleostei</taxon>
        <taxon>Ostariophysi</taxon>
        <taxon>Cypriniformes</taxon>
        <taxon>Cyprinidae</taxon>
        <taxon>Labeoninae</taxon>
        <taxon>Labeonini</taxon>
        <taxon>Labeo</taxon>
    </lineage>
</organism>